<gene>
    <name evidence="1" type="ORF">HMPREF9249_02334</name>
</gene>
<name>K1LZX0_9LACO</name>
<reference evidence="1 2" key="1">
    <citation type="submission" date="2012-07" db="EMBL/GenBank/DDBJ databases">
        <title>The Genome Sequence of Lactobacillus crispatus FB077-07.</title>
        <authorList>
            <consortium name="The Broad Institute Genome Sequencing Platform"/>
            <person name="Earl A."/>
            <person name="Ward D."/>
            <person name="Feldgarden M."/>
            <person name="Gevers D."/>
            <person name="Saerens B."/>
            <person name="Vaneechoutte M."/>
            <person name="Walker B."/>
            <person name="Young S.K."/>
            <person name="Zeng Q."/>
            <person name="Gargeya S."/>
            <person name="Fitzgerald M."/>
            <person name="Haas B."/>
            <person name="Abouelleil A."/>
            <person name="Alvarado L."/>
            <person name="Arachchi H.M."/>
            <person name="Berlin A.M."/>
            <person name="Chapman S.B."/>
            <person name="Goldberg J."/>
            <person name="Griggs A."/>
            <person name="Gujja S."/>
            <person name="Hansen M."/>
            <person name="Howarth C."/>
            <person name="Imamovic A."/>
            <person name="Larimer J."/>
            <person name="McCowen C."/>
            <person name="Montmayeur A."/>
            <person name="Murphy C."/>
            <person name="Neiman D."/>
            <person name="Pearson M."/>
            <person name="Priest M."/>
            <person name="Roberts A."/>
            <person name="Saif S."/>
            <person name="Shea T."/>
            <person name="Sisk P."/>
            <person name="Sykes S."/>
            <person name="Wortman J."/>
            <person name="Nusbaum C."/>
            <person name="Birren B."/>
        </authorList>
    </citation>
    <scope>NUCLEOTIDE SEQUENCE [LARGE SCALE GENOMIC DNA]</scope>
    <source>
        <strain evidence="1 2">FB077-07</strain>
    </source>
</reference>
<evidence type="ECO:0000313" key="1">
    <source>
        <dbReference type="EMBL" id="EKB62320.1"/>
    </source>
</evidence>
<sequence>MKLAYDLRQKHIRKKEQEMKYQEVIADKAIQALK</sequence>
<proteinExistence type="predicted"/>
<organism evidence="1 2">
    <name type="scientific">Lactobacillus crispatus FB077-07</name>
    <dbReference type="NCBI Taxonomy" id="883092"/>
    <lineage>
        <taxon>Bacteria</taxon>
        <taxon>Bacillati</taxon>
        <taxon>Bacillota</taxon>
        <taxon>Bacilli</taxon>
        <taxon>Lactobacillales</taxon>
        <taxon>Lactobacillaceae</taxon>
        <taxon>Lactobacillus</taxon>
    </lineage>
</organism>
<dbReference type="AlphaFoldDB" id="K1LZX0"/>
<dbReference type="HOGENOM" id="CLU_3374332_0_0_9"/>
<protein>
    <submittedName>
        <fullName evidence="1">Uncharacterized protein</fullName>
    </submittedName>
</protein>
<dbReference type="EMBL" id="AGZG01000114">
    <property type="protein sequence ID" value="EKB62320.1"/>
    <property type="molecule type" value="Genomic_DNA"/>
</dbReference>
<dbReference type="PATRIC" id="fig|883092.3.peg.2319"/>
<comment type="caution">
    <text evidence="1">The sequence shown here is derived from an EMBL/GenBank/DDBJ whole genome shotgun (WGS) entry which is preliminary data.</text>
</comment>
<evidence type="ECO:0000313" key="2">
    <source>
        <dbReference type="Proteomes" id="UP000004722"/>
    </source>
</evidence>
<accession>K1LZX0</accession>
<dbReference type="Proteomes" id="UP000004722">
    <property type="component" value="Unassembled WGS sequence"/>
</dbReference>